<sequence>MITWVVVHIVYKVLGGIGWAGAYFTFKSENEVKPEENDSAKRIKSSNLNDAVGLNHGYNNQ</sequence>
<accession>E4Z391</accession>
<evidence type="ECO:0000256" key="1">
    <source>
        <dbReference type="SAM" id="MobiDB-lite"/>
    </source>
</evidence>
<feature type="region of interest" description="Disordered" evidence="1">
    <location>
        <begin position="35"/>
        <end position="61"/>
    </location>
</feature>
<organism evidence="2">
    <name type="scientific">Oikopleura dioica</name>
    <name type="common">Tunicate</name>
    <dbReference type="NCBI Taxonomy" id="34765"/>
    <lineage>
        <taxon>Eukaryota</taxon>
        <taxon>Metazoa</taxon>
        <taxon>Chordata</taxon>
        <taxon>Tunicata</taxon>
        <taxon>Appendicularia</taxon>
        <taxon>Copelata</taxon>
        <taxon>Oikopleuridae</taxon>
        <taxon>Oikopleura</taxon>
    </lineage>
</organism>
<gene>
    <name evidence="2" type="ORF">GSOID_T00025844001</name>
</gene>
<dbReference type="EMBL" id="FN656925">
    <property type="protein sequence ID" value="CBY42169.1"/>
    <property type="molecule type" value="Genomic_DNA"/>
</dbReference>
<evidence type="ECO:0000313" key="2">
    <source>
        <dbReference type="EMBL" id="CBY42169.1"/>
    </source>
</evidence>
<protein>
    <submittedName>
        <fullName evidence="2">Uncharacterized protein</fullName>
    </submittedName>
</protein>
<dbReference type="Proteomes" id="UP000011014">
    <property type="component" value="Unassembled WGS sequence"/>
</dbReference>
<name>E4Z391_OIKDI</name>
<dbReference type="AlphaFoldDB" id="E4Z391"/>
<proteinExistence type="predicted"/>
<reference evidence="2" key="1">
    <citation type="journal article" date="2010" name="Science">
        <title>Plasticity of animal genome architecture unmasked by rapid evolution of a pelagic tunicate.</title>
        <authorList>
            <person name="Denoeud F."/>
            <person name="Henriet S."/>
            <person name="Mungpakdee S."/>
            <person name="Aury J.M."/>
            <person name="Da Silva C."/>
            <person name="Brinkmann H."/>
            <person name="Mikhaleva J."/>
            <person name="Olsen L.C."/>
            <person name="Jubin C."/>
            <person name="Canestro C."/>
            <person name="Bouquet J.M."/>
            <person name="Danks G."/>
            <person name="Poulain J."/>
            <person name="Campsteijn C."/>
            <person name="Adamski M."/>
            <person name="Cross I."/>
            <person name="Yadetie F."/>
            <person name="Muffato M."/>
            <person name="Louis A."/>
            <person name="Butcher S."/>
            <person name="Tsagkogeorga G."/>
            <person name="Konrad A."/>
            <person name="Singh S."/>
            <person name="Jensen M.F."/>
            <person name="Cong E.H."/>
            <person name="Eikeseth-Otteraa H."/>
            <person name="Noel B."/>
            <person name="Anthouard V."/>
            <person name="Porcel B.M."/>
            <person name="Kachouri-Lafond R."/>
            <person name="Nishino A."/>
            <person name="Ugolini M."/>
            <person name="Chourrout P."/>
            <person name="Nishida H."/>
            <person name="Aasland R."/>
            <person name="Huzurbazar S."/>
            <person name="Westhof E."/>
            <person name="Delsuc F."/>
            <person name="Lehrach H."/>
            <person name="Reinhardt R."/>
            <person name="Weissenbach J."/>
            <person name="Roy S.W."/>
            <person name="Artiguenave F."/>
            <person name="Postlethwait J.H."/>
            <person name="Manak J.R."/>
            <person name="Thompson E.M."/>
            <person name="Jaillon O."/>
            <person name="Du Pasquier L."/>
            <person name="Boudinot P."/>
            <person name="Liberles D.A."/>
            <person name="Volff J.N."/>
            <person name="Philippe H."/>
            <person name="Lenhard B."/>
            <person name="Roest Crollius H."/>
            <person name="Wincker P."/>
            <person name="Chourrout D."/>
        </authorList>
    </citation>
    <scope>NUCLEOTIDE SEQUENCE [LARGE SCALE GENOMIC DNA]</scope>
</reference>